<dbReference type="InParanoid" id="A0A6P8H532"/>
<keyword evidence="2" id="KW-1185">Reference proteome</keyword>
<accession>A0A6P8H532</accession>
<gene>
    <name evidence="3" type="primary">LOC116287992</name>
</gene>
<organism evidence="2 3">
    <name type="scientific">Actinia tenebrosa</name>
    <name type="common">Australian red waratah sea anemone</name>
    <dbReference type="NCBI Taxonomy" id="6105"/>
    <lineage>
        <taxon>Eukaryota</taxon>
        <taxon>Metazoa</taxon>
        <taxon>Cnidaria</taxon>
        <taxon>Anthozoa</taxon>
        <taxon>Hexacorallia</taxon>
        <taxon>Actiniaria</taxon>
        <taxon>Actiniidae</taxon>
        <taxon>Actinia</taxon>
    </lineage>
</organism>
<dbReference type="RefSeq" id="XP_031550566.1">
    <property type="nucleotide sequence ID" value="XM_031694706.1"/>
</dbReference>
<feature type="domain" description="DUF5641" evidence="1">
    <location>
        <begin position="47"/>
        <end position="139"/>
    </location>
</feature>
<reference evidence="3" key="1">
    <citation type="submission" date="2025-08" db="UniProtKB">
        <authorList>
            <consortium name="RefSeq"/>
        </authorList>
    </citation>
    <scope>IDENTIFICATION</scope>
    <source>
        <tissue evidence="3">Tentacle</tissue>
    </source>
</reference>
<protein>
    <submittedName>
        <fullName evidence="3">Uncharacterized protein LOC116287992</fullName>
    </submittedName>
</protein>
<dbReference type="KEGG" id="aten:116287992"/>
<sequence length="162" mass="19163">MNDRRITNVSSDPRDLEALTPNHILLLRKNTSLPPDEIKDVDKYKARWKHAHLLANEFWQRWTKEYLPMLQERQKWLREKANFKVGDLVLLADKNTPRGQWPKAMIQQTMPDNDGVVRQVIVKTADGEYRRDVRKLCMLEEELLKTKTEAEDQARSSPQKKE</sequence>
<dbReference type="OrthoDB" id="5984894at2759"/>
<proteinExistence type="predicted"/>
<dbReference type="InterPro" id="IPR040676">
    <property type="entry name" value="DUF5641"/>
</dbReference>
<dbReference type="Pfam" id="PF18701">
    <property type="entry name" value="DUF5641"/>
    <property type="match status" value="1"/>
</dbReference>
<dbReference type="PANTHER" id="PTHR47331">
    <property type="entry name" value="PHD-TYPE DOMAIN-CONTAINING PROTEIN"/>
    <property type="match status" value="1"/>
</dbReference>
<dbReference type="AlphaFoldDB" id="A0A6P8H532"/>
<evidence type="ECO:0000259" key="1">
    <source>
        <dbReference type="Pfam" id="PF18701"/>
    </source>
</evidence>
<dbReference type="GeneID" id="116287992"/>
<evidence type="ECO:0000313" key="3">
    <source>
        <dbReference type="RefSeq" id="XP_031550566.1"/>
    </source>
</evidence>
<name>A0A6P8H532_ACTTE</name>
<evidence type="ECO:0000313" key="2">
    <source>
        <dbReference type="Proteomes" id="UP000515163"/>
    </source>
</evidence>
<dbReference type="PANTHER" id="PTHR47331:SF1">
    <property type="entry name" value="GAG-LIKE PROTEIN"/>
    <property type="match status" value="1"/>
</dbReference>
<dbReference type="Proteomes" id="UP000515163">
    <property type="component" value="Unplaced"/>
</dbReference>